<evidence type="ECO:0000256" key="1">
    <source>
        <dbReference type="ARBA" id="ARBA00022821"/>
    </source>
</evidence>
<sequence length="325" mass="35730">MISTTTVLILFLSVSSSLGCRSYTVREGDSCWSISQSNSLSLDQFYSFNNGINCNELQIGQRVCLSEEGDAGGCSKQHTVVSGDFCWKIAQDNDLSVNDLIEINPGLDCNNLQIGEVLCVQGTGSSNPPPSNPPGSGIVSFDQYQNALRSIGVEDQNAISNSYTTVMARALEDGRVNTPRELAMFLANVMQETSFIYVRELCGVAGTCTGGYGQYYGRGYIQLTWDYNYRAYSRYVFNDDRLLSNPDLVAQDLNLAWGSSFWYWSNNVHDQVQNGEFGRSVRAINGNLECAGGPNTHAAYQRLEYYQKVLAAFGLRDSHGLAGCL</sequence>
<comment type="caution">
    <text evidence="5">The sequence shown here is derived from an EMBL/GenBank/DDBJ whole genome shotgun (WGS) entry which is preliminary data.</text>
</comment>
<dbReference type="Pfam" id="PF00182">
    <property type="entry name" value="Glyco_hydro_19"/>
    <property type="match status" value="1"/>
</dbReference>
<reference evidence="5" key="1">
    <citation type="submission" date="2020-05" db="EMBL/GenBank/DDBJ databases">
        <title>Phylogenomic resolution of chytrid fungi.</title>
        <authorList>
            <person name="Stajich J.E."/>
            <person name="Amses K."/>
            <person name="Simmons R."/>
            <person name="Seto K."/>
            <person name="Myers J."/>
            <person name="Bonds A."/>
            <person name="Quandt C.A."/>
            <person name="Barry K."/>
            <person name="Liu P."/>
            <person name="Grigoriev I."/>
            <person name="Longcore J.E."/>
            <person name="James T.Y."/>
        </authorList>
    </citation>
    <scope>NUCLEOTIDE SEQUENCE</scope>
    <source>
        <strain evidence="5">JEL0476</strain>
    </source>
</reference>
<evidence type="ECO:0000313" key="6">
    <source>
        <dbReference type="Proteomes" id="UP001211065"/>
    </source>
</evidence>
<dbReference type="AlphaFoldDB" id="A0AAD5XXB7"/>
<dbReference type="SMART" id="SM00257">
    <property type="entry name" value="LysM"/>
    <property type="match status" value="2"/>
</dbReference>
<feature type="domain" description="LysM" evidence="4">
    <location>
        <begin position="76"/>
        <end position="120"/>
    </location>
</feature>
<dbReference type="Gene3D" id="1.10.530.10">
    <property type="match status" value="1"/>
</dbReference>
<dbReference type="GO" id="GO:0006032">
    <property type="term" value="P:chitin catabolic process"/>
    <property type="evidence" value="ECO:0007669"/>
    <property type="project" value="InterPro"/>
</dbReference>
<dbReference type="InterPro" id="IPR023346">
    <property type="entry name" value="Lysozyme-like_dom_sf"/>
</dbReference>
<dbReference type="PANTHER" id="PTHR22595">
    <property type="entry name" value="CHITINASE-RELATED"/>
    <property type="match status" value="1"/>
</dbReference>
<feature type="signal peptide" evidence="3">
    <location>
        <begin position="1"/>
        <end position="19"/>
    </location>
</feature>
<feature type="domain" description="LysM" evidence="4">
    <location>
        <begin position="21"/>
        <end position="65"/>
    </location>
</feature>
<proteinExistence type="predicted"/>
<keyword evidence="6" id="KW-1185">Reference proteome</keyword>
<dbReference type="Gene3D" id="3.10.350.10">
    <property type="entry name" value="LysM domain"/>
    <property type="match status" value="2"/>
</dbReference>
<keyword evidence="3" id="KW-0732">Signal</keyword>
<dbReference type="GO" id="GO:0016998">
    <property type="term" value="P:cell wall macromolecule catabolic process"/>
    <property type="evidence" value="ECO:0007669"/>
    <property type="project" value="InterPro"/>
</dbReference>
<evidence type="ECO:0000259" key="4">
    <source>
        <dbReference type="PROSITE" id="PS51782"/>
    </source>
</evidence>
<dbReference type="Proteomes" id="UP001211065">
    <property type="component" value="Unassembled WGS sequence"/>
</dbReference>
<dbReference type="InterPro" id="IPR000726">
    <property type="entry name" value="Glyco_hydro_19_cat"/>
</dbReference>
<organism evidence="5 6">
    <name type="scientific">Clydaea vesicula</name>
    <dbReference type="NCBI Taxonomy" id="447962"/>
    <lineage>
        <taxon>Eukaryota</taxon>
        <taxon>Fungi</taxon>
        <taxon>Fungi incertae sedis</taxon>
        <taxon>Chytridiomycota</taxon>
        <taxon>Chytridiomycota incertae sedis</taxon>
        <taxon>Chytridiomycetes</taxon>
        <taxon>Lobulomycetales</taxon>
        <taxon>Lobulomycetaceae</taxon>
        <taxon>Clydaea</taxon>
    </lineage>
</organism>
<dbReference type="GO" id="GO:0006952">
    <property type="term" value="P:defense response"/>
    <property type="evidence" value="ECO:0007669"/>
    <property type="project" value="UniProtKB-KW"/>
</dbReference>
<dbReference type="PROSITE" id="PS51782">
    <property type="entry name" value="LYSM"/>
    <property type="match status" value="2"/>
</dbReference>
<dbReference type="CDD" id="cd00325">
    <property type="entry name" value="chitinase_GH19"/>
    <property type="match status" value="1"/>
</dbReference>
<protein>
    <recommendedName>
        <fullName evidence="4">LysM domain-containing protein</fullName>
    </recommendedName>
</protein>
<dbReference type="SUPFAM" id="SSF54106">
    <property type="entry name" value="LysM domain"/>
    <property type="match status" value="2"/>
</dbReference>
<dbReference type="CDD" id="cd00118">
    <property type="entry name" value="LysM"/>
    <property type="match status" value="2"/>
</dbReference>
<dbReference type="EMBL" id="JADGJW010001198">
    <property type="protein sequence ID" value="KAJ3205507.1"/>
    <property type="molecule type" value="Genomic_DNA"/>
</dbReference>
<accession>A0AAD5XXB7</accession>
<evidence type="ECO:0000256" key="2">
    <source>
        <dbReference type="ARBA" id="ARBA00023157"/>
    </source>
</evidence>
<evidence type="ECO:0000256" key="3">
    <source>
        <dbReference type="SAM" id="SignalP"/>
    </source>
</evidence>
<dbReference type="InterPro" id="IPR018392">
    <property type="entry name" value="LysM"/>
</dbReference>
<dbReference type="Gene3D" id="3.30.20.10">
    <property type="entry name" value="Endochitinase, domain 2"/>
    <property type="match status" value="1"/>
</dbReference>
<dbReference type="InterPro" id="IPR036779">
    <property type="entry name" value="LysM_dom_sf"/>
</dbReference>
<dbReference type="Pfam" id="PF01476">
    <property type="entry name" value="LysM"/>
    <property type="match status" value="2"/>
</dbReference>
<evidence type="ECO:0000313" key="5">
    <source>
        <dbReference type="EMBL" id="KAJ3205507.1"/>
    </source>
</evidence>
<dbReference type="SUPFAM" id="SSF53955">
    <property type="entry name" value="Lysozyme-like"/>
    <property type="match status" value="1"/>
</dbReference>
<feature type="chain" id="PRO_5041938178" description="LysM domain-containing protein" evidence="3">
    <location>
        <begin position="20"/>
        <end position="325"/>
    </location>
</feature>
<dbReference type="PANTHER" id="PTHR22595:SF79">
    <property type="entry name" value="CHITINASE 12"/>
    <property type="match status" value="1"/>
</dbReference>
<name>A0AAD5XXB7_9FUNG</name>
<keyword evidence="1" id="KW-0611">Plant defense</keyword>
<gene>
    <name evidence="5" type="ORF">HK099_000771</name>
</gene>
<keyword evidence="2" id="KW-1015">Disulfide bond</keyword>
<dbReference type="GO" id="GO:0004568">
    <property type="term" value="F:chitinase activity"/>
    <property type="evidence" value="ECO:0007669"/>
    <property type="project" value="InterPro"/>
</dbReference>